<organism evidence="3 4">
    <name type="scientific">Tigriopus californicus</name>
    <name type="common">Marine copepod</name>
    <dbReference type="NCBI Taxonomy" id="6832"/>
    <lineage>
        <taxon>Eukaryota</taxon>
        <taxon>Metazoa</taxon>
        <taxon>Ecdysozoa</taxon>
        <taxon>Arthropoda</taxon>
        <taxon>Crustacea</taxon>
        <taxon>Multicrustacea</taxon>
        <taxon>Hexanauplia</taxon>
        <taxon>Copepoda</taxon>
        <taxon>Harpacticoida</taxon>
        <taxon>Harpacticidae</taxon>
        <taxon>Tigriopus</taxon>
    </lineage>
</organism>
<feature type="region of interest" description="Disordered" evidence="2">
    <location>
        <begin position="1005"/>
        <end position="1047"/>
    </location>
</feature>
<feature type="region of interest" description="Disordered" evidence="2">
    <location>
        <begin position="165"/>
        <end position="192"/>
    </location>
</feature>
<feature type="compositionally biased region" description="Basic and acidic residues" evidence="2">
    <location>
        <begin position="958"/>
        <end position="967"/>
    </location>
</feature>
<evidence type="ECO:0000313" key="4">
    <source>
        <dbReference type="Proteomes" id="UP000318571"/>
    </source>
</evidence>
<feature type="compositionally biased region" description="Basic and acidic residues" evidence="2">
    <location>
        <begin position="422"/>
        <end position="436"/>
    </location>
</feature>
<feature type="compositionally biased region" description="Low complexity" evidence="2">
    <location>
        <begin position="1096"/>
        <end position="1106"/>
    </location>
</feature>
<name>A0A553NQC1_TIGCA</name>
<protein>
    <recommendedName>
        <fullName evidence="5">Pericentriolar material 1 protein C-terminal domain-containing protein</fullName>
    </recommendedName>
</protein>
<dbReference type="AlphaFoldDB" id="A0A553NQC1"/>
<proteinExistence type="predicted"/>
<dbReference type="STRING" id="6832.A0A553NQC1"/>
<feature type="region of interest" description="Disordered" evidence="2">
    <location>
        <begin position="206"/>
        <end position="236"/>
    </location>
</feature>
<feature type="region of interest" description="Disordered" evidence="2">
    <location>
        <begin position="794"/>
        <end position="820"/>
    </location>
</feature>
<feature type="compositionally biased region" description="Basic and acidic residues" evidence="2">
    <location>
        <begin position="639"/>
        <end position="649"/>
    </location>
</feature>
<evidence type="ECO:0000313" key="3">
    <source>
        <dbReference type="EMBL" id="TRY67635.1"/>
    </source>
</evidence>
<dbReference type="Proteomes" id="UP000318571">
    <property type="component" value="Chromosome 4"/>
</dbReference>
<evidence type="ECO:0000256" key="2">
    <source>
        <dbReference type="SAM" id="MobiDB-lite"/>
    </source>
</evidence>
<evidence type="ECO:0000256" key="1">
    <source>
        <dbReference type="SAM" id="Coils"/>
    </source>
</evidence>
<reference evidence="3 4" key="1">
    <citation type="journal article" date="2018" name="Nat. Ecol. Evol.">
        <title>Genomic signatures of mitonuclear coevolution across populations of Tigriopus californicus.</title>
        <authorList>
            <person name="Barreto F.S."/>
            <person name="Watson E.T."/>
            <person name="Lima T.G."/>
            <person name="Willett C.S."/>
            <person name="Edmands S."/>
            <person name="Li W."/>
            <person name="Burton R.S."/>
        </authorList>
    </citation>
    <scope>NUCLEOTIDE SEQUENCE [LARGE SCALE GENOMIC DNA]</scope>
    <source>
        <strain evidence="3 4">San Diego</strain>
    </source>
</reference>
<feature type="compositionally biased region" description="Polar residues" evidence="2">
    <location>
        <begin position="660"/>
        <end position="684"/>
    </location>
</feature>
<feature type="region of interest" description="Disordered" evidence="2">
    <location>
        <begin position="1"/>
        <end position="76"/>
    </location>
</feature>
<feature type="region of interest" description="Disordered" evidence="2">
    <location>
        <begin position="422"/>
        <end position="444"/>
    </location>
</feature>
<comment type="caution">
    <text evidence="3">The sequence shown here is derived from an EMBL/GenBank/DDBJ whole genome shotgun (WGS) entry which is preliminary data.</text>
</comment>
<dbReference type="EMBL" id="VCGU01000011">
    <property type="protein sequence ID" value="TRY67635.1"/>
    <property type="molecule type" value="Genomic_DNA"/>
</dbReference>
<feature type="compositionally biased region" description="Basic and acidic residues" evidence="2">
    <location>
        <begin position="796"/>
        <end position="806"/>
    </location>
</feature>
<evidence type="ECO:0008006" key="5">
    <source>
        <dbReference type="Google" id="ProtNLM"/>
    </source>
</evidence>
<accession>A0A553NQC1</accession>
<feature type="compositionally biased region" description="Pro residues" evidence="2">
    <location>
        <begin position="1136"/>
        <end position="1145"/>
    </location>
</feature>
<feature type="coiled-coil region" evidence="1">
    <location>
        <begin position="78"/>
        <end position="105"/>
    </location>
</feature>
<sequence>MAPIQKSHGPPRSTYPPSDPPTTGTIPKSTRSSHAPAHLNPALLSSSTSGVSSEANVSQPNSADFEGGVALMPPAPPQNLFLERIREQQDKLKSLRAQHWQMLQQSPETRTRSLEGPPPPTTALAQLEHRISMMSSFPPSETPEERPVVPSQLDTEYLDRLNLMNNDRGRSRIDASPKHVERDKSQEEMSELQDRLRSLQSMVNNLEQQHQQQPPIAPIRSSWESDRSSHPNRPSHDQMMVEMREQLRLQKELHLRRKELEDLMKKDIVESMQKNFSDSKSDISFRSWFHDDRSLRHLDSNALPSSSRSRRLSLSSIPSHAQASSELEYAKSYAHLQAQIDSLQSEIQRLNAVSRNAGVPTNPNEMGGVARPPPSLDPGVLEAIFQQQNQIQQLTNSLNQCFQGMMLVQRDVNHLQKAMDKVNHRQQQETSNERQQVRGQNAGDFDPWHCHLPDIDFRPIGGGVSRTNANFQNMGLTGLENSHATWLQSNPPSSFGHDPWNLNSQLNHLNDPDASGALNNQVAPGMRANNYWDNFRSFSRQNRLSNASPGSMQPPNVVNPIVATSHAVSGVVTGSGAPNVAQVTPRQLQANPSVPSAVPGNVVGQASDRGSSLPRQALIEPHFSNVNNSPPRPRRKQKINREQNRESSGETRSAAMVLPSCSNTASNQPTSSGTGAVARNNETNGSVGGAAAAAMVYPMPQNHDRNINRSDYQGQATNDTPSTPSNMMVNSLTTSIYQHIGSLINEYESRPDHLVRILQDIQVLGRSFPIALSRTQSEIEAPFAGWPSNAGPVYPEHLHDNRDNRHCMSASSPKVPADKRFSFSRSEAAANIFGLDGARGNANSSANPHSLEGIFHPFSSVTRHQGTGPGGAESDGGSAGASNEIPQPAEDSEPPSLMNNTHQPKRLASESAVVPKNVQRNQISRERDTRKFRREKPRNMQQAAIVLASNSSSSETIEDIRSGDKDSTSVVNRVPDESGFINVNFRLPMASVAASTNNTTVAQASSSSDVVEARSLAPGPSSTAGLNDMAEADQDQSPETSMQSHKRCVVVDGAKAYLDSSDEEEILVQVGSDEGGASSLQTETEDQMGLDRVPTRLSSHSLSQQRQNEELNLRSLVDEVLNTSSESELVEDALEAPPPPPSSHE</sequence>
<feature type="compositionally biased region" description="Gly residues" evidence="2">
    <location>
        <begin position="867"/>
        <end position="879"/>
    </location>
</feature>
<feature type="region of interest" description="Disordered" evidence="2">
    <location>
        <begin position="859"/>
        <end position="971"/>
    </location>
</feature>
<feature type="compositionally biased region" description="Basic and acidic residues" evidence="2">
    <location>
        <begin position="167"/>
        <end position="192"/>
    </location>
</feature>
<feature type="compositionally biased region" description="Low complexity" evidence="2">
    <location>
        <begin position="45"/>
        <end position="58"/>
    </location>
</feature>
<gene>
    <name evidence="3" type="ORF">TCAL_11479</name>
</gene>
<feature type="region of interest" description="Disordered" evidence="2">
    <location>
        <begin position="1071"/>
        <end position="1145"/>
    </location>
</feature>
<keyword evidence="1" id="KW-0175">Coiled coil</keyword>
<feature type="region of interest" description="Disordered" evidence="2">
    <location>
        <begin position="590"/>
        <end position="684"/>
    </location>
</feature>
<keyword evidence="4" id="KW-1185">Reference proteome</keyword>